<evidence type="ECO:0000313" key="5">
    <source>
        <dbReference type="Proteomes" id="UP000555103"/>
    </source>
</evidence>
<evidence type="ECO:0000313" key="4">
    <source>
        <dbReference type="EMBL" id="MBB4036372.1"/>
    </source>
</evidence>
<dbReference type="Proteomes" id="UP000555103">
    <property type="component" value="Unassembled WGS sequence"/>
</dbReference>
<dbReference type="CDD" id="cd00156">
    <property type="entry name" value="REC"/>
    <property type="match status" value="1"/>
</dbReference>
<keyword evidence="5" id="KW-1185">Reference proteome</keyword>
<dbReference type="GO" id="GO:0000160">
    <property type="term" value="P:phosphorelay signal transduction system"/>
    <property type="evidence" value="ECO:0007669"/>
    <property type="project" value="InterPro"/>
</dbReference>
<proteinExistence type="predicted"/>
<dbReference type="RefSeq" id="WP_183307272.1">
    <property type="nucleotide sequence ID" value="NZ_JACIEP010000007.1"/>
</dbReference>
<gene>
    <name evidence="4" type="ORF">GGR21_002274</name>
</gene>
<dbReference type="Gene3D" id="3.40.50.2300">
    <property type="match status" value="1"/>
</dbReference>
<reference evidence="4 5" key="1">
    <citation type="submission" date="2020-08" db="EMBL/GenBank/DDBJ databases">
        <title>Genomic Encyclopedia of Type Strains, Phase IV (KMG-IV): sequencing the most valuable type-strain genomes for metagenomic binning, comparative biology and taxonomic classification.</title>
        <authorList>
            <person name="Goeker M."/>
        </authorList>
    </citation>
    <scope>NUCLEOTIDE SEQUENCE [LARGE SCALE GENOMIC DNA]</scope>
    <source>
        <strain evidence="4 5">DSM 104969</strain>
    </source>
</reference>
<evidence type="ECO:0000259" key="3">
    <source>
        <dbReference type="PROSITE" id="PS50110"/>
    </source>
</evidence>
<name>A0A840CV69_9BACT</name>
<dbReference type="PANTHER" id="PTHR44591:SF3">
    <property type="entry name" value="RESPONSE REGULATORY DOMAIN-CONTAINING PROTEIN"/>
    <property type="match status" value="1"/>
</dbReference>
<dbReference type="PANTHER" id="PTHR44591">
    <property type="entry name" value="STRESS RESPONSE REGULATOR PROTEIN 1"/>
    <property type="match status" value="1"/>
</dbReference>
<dbReference type="InterPro" id="IPR011006">
    <property type="entry name" value="CheY-like_superfamily"/>
</dbReference>
<dbReference type="AlphaFoldDB" id="A0A840CV69"/>
<dbReference type="Gene3D" id="3.40.720.10">
    <property type="entry name" value="Alkaline Phosphatase, subunit A"/>
    <property type="match status" value="1"/>
</dbReference>
<dbReference type="Pfam" id="PF08665">
    <property type="entry name" value="PglZ"/>
    <property type="match status" value="1"/>
</dbReference>
<dbReference type="SUPFAM" id="SSF53649">
    <property type="entry name" value="Alkaline phosphatase-like"/>
    <property type="match status" value="1"/>
</dbReference>
<organism evidence="4 5">
    <name type="scientific">Dysgonomonas hofstadii</name>
    <dbReference type="NCBI Taxonomy" id="637886"/>
    <lineage>
        <taxon>Bacteria</taxon>
        <taxon>Pseudomonadati</taxon>
        <taxon>Bacteroidota</taxon>
        <taxon>Bacteroidia</taxon>
        <taxon>Bacteroidales</taxon>
        <taxon>Dysgonomonadaceae</taxon>
        <taxon>Dysgonomonas</taxon>
    </lineage>
</organism>
<dbReference type="InterPro" id="IPR050595">
    <property type="entry name" value="Bact_response_regulator"/>
</dbReference>
<comment type="caution">
    <text evidence="4">The sequence shown here is derived from an EMBL/GenBank/DDBJ whole genome shotgun (WGS) entry which is preliminary data.</text>
</comment>
<sequence length="514" mass="59901">MRKKRILWADDEIDILRAHILFLTEKGYEVTPVNSGQDALECFKNEIFDIVFLDEHMPGLSGLDTLSMIKEIDPNIPVIMITKSEDEGIMTHAIGKKITDYLIKPVNPNQILLSLKKNLHKDDILSEVTLEGYREEYTKFSQHINEASCYKDWIDIYKKIIYWDIELTSSQSPLLDLLRVQKQEANNGFCKYIKQNYESWFHEAKDKPLISPEILSKKIFPLIDNKEKVFFILIDNFRLDQWWEVKDLLANEFSITEDEFFSILPTATQYARNSIFSGLMPAQIVKMYPELWIGENEDESKNINEEILLGKQIERTRKDYTFSYNKLLTSSAGEKLLQNINNISNKQLNVVVINFVDMLSHARTESKMIKELASDEAAYRSLTRSWFRHSSTMDIMRKAKEMGYKIILTTDHGTIRVKNPQKVLGDREVNTNIRYKAGRNLEYDRKKVYDIHSPEKIGLPAPNISTKYIFASSEDFFAYPNNYNHYVSYYTDTFQHGGISMEEMIVPFITLTGK</sequence>
<dbReference type="PROSITE" id="PS50110">
    <property type="entry name" value="RESPONSE_REGULATORY"/>
    <property type="match status" value="1"/>
</dbReference>
<accession>A0A840CV69</accession>
<protein>
    <submittedName>
        <fullName evidence="4">CheY-like chemotaxis protein</fullName>
    </submittedName>
</protein>
<dbReference type="InterPro" id="IPR001789">
    <property type="entry name" value="Sig_transdc_resp-reg_receiver"/>
</dbReference>
<evidence type="ECO:0000256" key="1">
    <source>
        <dbReference type="ARBA" id="ARBA00022553"/>
    </source>
</evidence>
<dbReference type="EMBL" id="JACIEP010000007">
    <property type="protein sequence ID" value="MBB4036372.1"/>
    <property type="molecule type" value="Genomic_DNA"/>
</dbReference>
<evidence type="ECO:0000256" key="2">
    <source>
        <dbReference type="PROSITE-ProRule" id="PRU00169"/>
    </source>
</evidence>
<dbReference type="Pfam" id="PF00072">
    <property type="entry name" value="Response_reg"/>
    <property type="match status" value="1"/>
</dbReference>
<feature type="modified residue" description="4-aspartylphosphate" evidence="2">
    <location>
        <position position="54"/>
    </location>
</feature>
<feature type="domain" description="Response regulatory" evidence="3">
    <location>
        <begin position="5"/>
        <end position="119"/>
    </location>
</feature>
<dbReference type="SMART" id="SM00448">
    <property type="entry name" value="REC"/>
    <property type="match status" value="1"/>
</dbReference>
<dbReference type="SUPFAM" id="SSF52172">
    <property type="entry name" value="CheY-like"/>
    <property type="match status" value="1"/>
</dbReference>
<keyword evidence="1 2" id="KW-0597">Phosphoprotein</keyword>
<dbReference type="InterPro" id="IPR017850">
    <property type="entry name" value="Alkaline_phosphatase_core_sf"/>
</dbReference>